<dbReference type="CDD" id="cd01301">
    <property type="entry name" value="rDP_like"/>
    <property type="match status" value="1"/>
</dbReference>
<evidence type="ECO:0000313" key="1">
    <source>
        <dbReference type="EMBL" id="MBB6216188.1"/>
    </source>
</evidence>
<dbReference type="AlphaFoldDB" id="A0A841KVF1"/>
<proteinExistence type="predicted"/>
<dbReference type="InterPro" id="IPR032466">
    <property type="entry name" value="Metal_Hydrolase"/>
</dbReference>
<dbReference type="InterPro" id="IPR008257">
    <property type="entry name" value="Pept_M19"/>
</dbReference>
<dbReference type="Proteomes" id="UP000579281">
    <property type="component" value="Unassembled WGS sequence"/>
</dbReference>
<organism evidence="1 2">
    <name type="scientific">Anaerosolibacter carboniphilus</name>
    <dbReference type="NCBI Taxonomy" id="1417629"/>
    <lineage>
        <taxon>Bacteria</taxon>
        <taxon>Bacillati</taxon>
        <taxon>Bacillota</taxon>
        <taxon>Clostridia</taxon>
        <taxon>Peptostreptococcales</taxon>
        <taxon>Thermotaleaceae</taxon>
        <taxon>Anaerosolibacter</taxon>
    </lineage>
</organism>
<dbReference type="PANTHER" id="PTHR10443">
    <property type="entry name" value="MICROSOMAL DIPEPTIDASE"/>
    <property type="match status" value="1"/>
</dbReference>
<dbReference type="RefSeq" id="WP_184310713.1">
    <property type="nucleotide sequence ID" value="NZ_JACHEN010000012.1"/>
</dbReference>
<protein>
    <submittedName>
        <fullName evidence="1">Membrane dipeptidase</fullName>
        <ecNumber evidence="1">3.4.13.19</ecNumber>
    </submittedName>
</protein>
<gene>
    <name evidence="1" type="ORF">HNQ80_002287</name>
</gene>
<dbReference type="EC" id="3.4.13.19" evidence="1"/>
<keyword evidence="1" id="KW-0224">Dipeptidase</keyword>
<dbReference type="PANTHER" id="PTHR10443:SF12">
    <property type="entry name" value="DIPEPTIDASE"/>
    <property type="match status" value="1"/>
</dbReference>
<accession>A0A841KVF1</accession>
<comment type="caution">
    <text evidence="1">The sequence shown here is derived from an EMBL/GenBank/DDBJ whole genome shotgun (WGS) entry which is preliminary data.</text>
</comment>
<reference evidence="1 2" key="1">
    <citation type="submission" date="2020-08" db="EMBL/GenBank/DDBJ databases">
        <title>Genomic Encyclopedia of Type Strains, Phase IV (KMG-IV): sequencing the most valuable type-strain genomes for metagenomic binning, comparative biology and taxonomic classification.</title>
        <authorList>
            <person name="Goeker M."/>
        </authorList>
    </citation>
    <scope>NUCLEOTIDE SEQUENCE [LARGE SCALE GENOMIC DNA]</scope>
    <source>
        <strain evidence="1 2">DSM 103526</strain>
    </source>
</reference>
<dbReference type="EMBL" id="JACHEN010000012">
    <property type="protein sequence ID" value="MBB6216188.1"/>
    <property type="molecule type" value="Genomic_DNA"/>
</dbReference>
<keyword evidence="1" id="KW-0378">Hydrolase</keyword>
<dbReference type="PROSITE" id="PS51365">
    <property type="entry name" value="RENAL_DIPEPTIDASE_2"/>
    <property type="match status" value="1"/>
</dbReference>
<name>A0A841KVF1_9FIRM</name>
<sequence length="313" mass="35859">MRIIDLHCDTILRLMGDKDKLVLKQNKFQVDIEKLKQGNSLAQFFALYVDLNEERDPMETCLEMLDKFYLELDKNHESIALARNYDEISKNDEEGRISALLTIEEGGVLKGELSHLRNLYRLGVRLITLTWNYPNEIGYPNALEDCQHKGLTRFGEELVTEMNTLGMIIDVSHLSDQGFYDVARISSKPFVASHSNARHVMHHTRNLTDDMIRVLANKGGIMGINFEKLFLGNDPVSKVDNMIRHIEHIRNVGGIEVISIGTDFDGISPGWEIPHIGEMDKLVKGLEDHGFHQDEIEKICYKNTLRVIKEVMR</sequence>
<dbReference type="Gene3D" id="3.20.20.140">
    <property type="entry name" value="Metal-dependent hydrolases"/>
    <property type="match status" value="1"/>
</dbReference>
<dbReference type="GO" id="GO:0070573">
    <property type="term" value="F:metallodipeptidase activity"/>
    <property type="evidence" value="ECO:0007669"/>
    <property type="project" value="InterPro"/>
</dbReference>
<keyword evidence="1" id="KW-0645">Protease</keyword>
<dbReference type="SUPFAM" id="SSF51556">
    <property type="entry name" value="Metallo-dependent hydrolases"/>
    <property type="match status" value="1"/>
</dbReference>
<evidence type="ECO:0000313" key="2">
    <source>
        <dbReference type="Proteomes" id="UP000579281"/>
    </source>
</evidence>
<dbReference type="GO" id="GO:0006508">
    <property type="term" value="P:proteolysis"/>
    <property type="evidence" value="ECO:0007669"/>
    <property type="project" value="InterPro"/>
</dbReference>
<keyword evidence="2" id="KW-1185">Reference proteome</keyword>
<dbReference type="Pfam" id="PF01244">
    <property type="entry name" value="Peptidase_M19"/>
    <property type="match status" value="1"/>
</dbReference>